<feature type="chain" id="PRO_5012058293" evidence="10">
    <location>
        <begin position="19"/>
        <end position="276"/>
    </location>
</feature>
<dbReference type="GO" id="GO:0005576">
    <property type="term" value="C:extracellular region"/>
    <property type="evidence" value="ECO:0007669"/>
    <property type="project" value="UniProtKB-SubCell"/>
</dbReference>
<organism evidence="11 12">
    <name type="scientific">Arboricoccus pini</name>
    <dbReference type="NCBI Taxonomy" id="1963835"/>
    <lineage>
        <taxon>Bacteria</taxon>
        <taxon>Pseudomonadati</taxon>
        <taxon>Pseudomonadota</taxon>
        <taxon>Alphaproteobacteria</taxon>
        <taxon>Geminicoccales</taxon>
        <taxon>Geminicoccaceae</taxon>
        <taxon>Arboricoccus</taxon>
    </lineage>
</organism>
<dbReference type="Gene3D" id="3.40.50.1820">
    <property type="entry name" value="alpha/beta hydrolase"/>
    <property type="match status" value="1"/>
</dbReference>
<keyword evidence="7" id="KW-0119">Carbohydrate metabolism</keyword>
<dbReference type="OrthoDB" id="9767239at2"/>
<evidence type="ECO:0000256" key="2">
    <source>
        <dbReference type="ARBA" id="ARBA00010278"/>
    </source>
</evidence>
<protein>
    <submittedName>
        <fullName evidence="11">Polyhydroxybutyrate depolymerase</fullName>
    </submittedName>
</protein>
<sequence length="276" mass="30587">MRLLSLLFLMAQMGRAVAGVVCGAEEPCTVEGGIYLASPPSGWNGRDPLPTVVFYHGYGNTAAQMLKNRSLRQAFDRLGILLVLPQADGKAWGHQGRQFRRDDFAYTQAVLADVRARFPVDEAHLFAAGFSDGGSMVWDLACRARLFKAYVALSGPFWDPLPPYCPAAPFDLLHFHGLSDNVVPLEGQRYNKDEMIEGLFRSFAIITDANGCKPAPDTFATVGDWVVRSWTRCQSGTRLDMVLHKGGHEMPPDWADFAWRWVQDRARVASARPAAK</sequence>
<dbReference type="InterPro" id="IPR043595">
    <property type="entry name" value="FaeB/C/D"/>
</dbReference>
<keyword evidence="6" id="KW-0378">Hydrolase</keyword>
<evidence type="ECO:0000313" key="11">
    <source>
        <dbReference type="EMBL" id="SNB70179.1"/>
    </source>
</evidence>
<dbReference type="EMBL" id="FYEH01000007">
    <property type="protein sequence ID" value="SNB70179.1"/>
    <property type="molecule type" value="Genomic_DNA"/>
</dbReference>
<dbReference type="PANTHER" id="PTHR38050:SF1">
    <property type="entry name" value="FERULOYL ESTERASE C"/>
    <property type="match status" value="1"/>
</dbReference>
<evidence type="ECO:0000256" key="6">
    <source>
        <dbReference type="ARBA" id="ARBA00022801"/>
    </source>
</evidence>
<dbReference type="GO" id="GO:0045493">
    <property type="term" value="P:xylan catabolic process"/>
    <property type="evidence" value="ECO:0007669"/>
    <property type="project" value="UniProtKB-KW"/>
</dbReference>
<comment type="function">
    <text evidence="9">Involved in degradation of plant cell walls. Hydrolyzes the feruloyl-arabinose ester bond in arabinoxylans, and the feruloyl-galactose ester bond in pectin. Active against paranitrophenyl-acetate, methyl ferulate and wheat arabinoxylan.</text>
</comment>
<dbReference type="InterPro" id="IPR029058">
    <property type="entry name" value="AB_hydrolase_fold"/>
</dbReference>
<evidence type="ECO:0000256" key="10">
    <source>
        <dbReference type="SAM" id="SignalP"/>
    </source>
</evidence>
<reference evidence="11 12" key="1">
    <citation type="submission" date="2017-06" db="EMBL/GenBank/DDBJ databases">
        <authorList>
            <person name="Kim H.J."/>
            <person name="Triplett B.A."/>
        </authorList>
    </citation>
    <scope>NUCLEOTIDE SEQUENCE [LARGE SCALE GENOMIC DNA]</scope>
    <source>
        <strain evidence="11 12">B29T1</strain>
    </source>
</reference>
<evidence type="ECO:0000256" key="4">
    <source>
        <dbReference type="ARBA" id="ARBA00022651"/>
    </source>
</evidence>
<evidence type="ECO:0000256" key="8">
    <source>
        <dbReference type="ARBA" id="ARBA00023326"/>
    </source>
</evidence>
<evidence type="ECO:0000256" key="9">
    <source>
        <dbReference type="ARBA" id="ARBA00025250"/>
    </source>
</evidence>
<dbReference type="AlphaFoldDB" id="A0A212RD47"/>
<keyword evidence="3" id="KW-0964">Secreted</keyword>
<evidence type="ECO:0000256" key="1">
    <source>
        <dbReference type="ARBA" id="ARBA00004613"/>
    </source>
</evidence>
<evidence type="ECO:0000256" key="3">
    <source>
        <dbReference type="ARBA" id="ARBA00022525"/>
    </source>
</evidence>
<comment type="subcellular location">
    <subcellularLocation>
        <location evidence="1">Secreted</location>
    </subcellularLocation>
</comment>
<evidence type="ECO:0000256" key="7">
    <source>
        <dbReference type="ARBA" id="ARBA00023277"/>
    </source>
</evidence>
<accession>A0A212RD47</accession>
<dbReference type="PANTHER" id="PTHR38050">
    <property type="match status" value="1"/>
</dbReference>
<proteinExistence type="inferred from homology"/>
<dbReference type="SUPFAM" id="SSF53474">
    <property type="entry name" value="alpha/beta-Hydrolases"/>
    <property type="match status" value="1"/>
</dbReference>
<keyword evidence="5 10" id="KW-0732">Signal</keyword>
<evidence type="ECO:0000256" key="5">
    <source>
        <dbReference type="ARBA" id="ARBA00022729"/>
    </source>
</evidence>
<evidence type="ECO:0000313" key="12">
    <source>
        <dbReference type="Proteomes" id="UP000197065"/>
    </source>
</evidence>
<keyword evidence="12" id="KW-1185">Reference proteome</keyword>
<name>A0A212RD47_9PROT</name>
<gene>
    <name evidence="11" type="ORF">SAMN07250955_107134</name>
</gene>
<dbReference type="Proteomes" id="UP000197065">
    <property type="component" value="Unassembled WGS sequence"/>
</dbReference>
<comment type="similarity">
    <text evidence="2">Belongs to the faeC family.</text>
</comment>
<dbReference type="GO" id="GO:0030600">
    <property type="term" value="F:feruloyl esterase activity"/>
    <property type="evidence" value="ECO:0007669"/>
    <property type="project" value="InterPro"/>
</dbReference>
<dbReference type="RefSeq" id="WP_088561698.1">
    <property type="nucleotide sequence ID" value="NZ_FYEH01000007.1"/>
</dbReference>
<feature type="signal peptide" evidence="10">
    <location>
        <begin position="1"/>
        <end position="18"/>
    </location>
</feature>
<keyword evidence="8" id="KW-0624">Polysaccharide degradation</keyword>
<keyword evidence="4" id="KW-0858">Xylan degradation</keyword>